<name>A0A974PR56_9HYPH</name>
<dbReference type="AlphaFoldDB" id="A0A974PR56"/>
<dbReference type="Proteomes" id="UP000596427">
    <property type="component" value="Chromosome"/>
</dbReference>
<evidence type="ECO:0000256" key="1">
    <source>
        <dbReference type="SAM" id="MobiDB-lite"/>
    </source>
</evidence>
<dbReference type="EMBL" id="CP063362">
    <property type="protein sequence ID" value="QRG07833.1"/>
    <property type="molecule type" value="Genomic_DNA"/>
</dbReference>
<dbReference type="KEGG" id="xdi:EZH22_05505"/>
<feature type="region of interest" description="Disordered" evidence="1">
    <location>
        <begin position="70"/>
        <end position="94"/>
    </location>
</feature>
<protein>
    <submittedName>
        <fullName evidence="2">Uncharacterized protein</fullName>
    </submittedName>
</protein>
<organism evidence="2 3">
    <name type="scientific">Xanthobacter dioxanivorans</name>
    <dbReference type="NCBI Taxonomy" id="2528964"/>
    <lineage>
        <taxon>Bacteria</taxon>
        <taxon>Pseudomonadati</taxon>
        <taxon>Pseudomonadota</taxon>
        <taxon>Alphaproteobacteria</taxon>
        <taxon>Hyphomicrobiales</taxon>
        <taxon>Xanthobacteraceae</taxon>
        <taxon>Xanthobacter</taxon>
    </lineage>
</organism>
<sequence length="94" mass="9947">MWVVVVIVLSALVNPETSVNRENSYPTEDACKAAIARNIPARLDAKNKEAFAQGSRRYVCMHVPAAEAPKAAPAATPAAPATTKPPLPEVPKAK</sequence>
<gene>
    <name evidence="2" type="ORF">EZH22_05505</name>
</gene>
<evidence type="ECO:0000313" key="3">
    <source>
        <dbReference type="Proteomes" id="UP000596427"/>
    </source>
</evidence>
<feature type="compositionally biased region" description="Low complexity" evidence="1">
    <location>
        <begin position="70"/>
        <end position="82"/>
    </location>
</feature>
<evidence type="ECO:0000313" key="2">
    <source>
        <dbReference type="EMBL" id="QRG07833.1"/>
    </source>
</evidence>
<proteinExistence type="predicted"/>
<feature type="compositionally biased region" description="Pro residues" evidence="1">
    <location>
        <begin position="83"/>
        <end position="94"/>
    </location>
</feature>
<reference evidence="2 3" key="1">
    <citation type="submission" date="2020-10" db="EMBL/GenBank/DDBJ databases">
        <title>Degradation of 1,4-Dioxane by Xanthobacter sp. YN2, via a Novel Group-2 Soluble Di-Iron Monooxygenase.</title>
        <authorList>
            <person name="Ma F."/>
            <person name="Wang Y."/>
            <person name="Yang J."/>
            <person name="Guo H."/>
            <person name="Su D."/>
            <person name="Yu L."/>
        </authorList>
    </citation>
    <scope>NUCLEOTIDE SEQUENCE [LARGE SCALE GENOMIC DNA]</scope>
    <source>
        <strain evidence="2 3">YN2</strain>
    </source>
</reference>
<accession>A0A974PR56</accession>
<keyword evidence="3" id="KW-1185">Reference proteome</keyword>
<dbReference type="RefSeq" id="WP_203194746.1">
    <property type="nucleotide sequence ID" value="NZ_CP063362.1"/>
</dbReference>